<keyword evidence="2" id="KW-0963">Cytoplasm</keyword>
<dbReference type="EMBL" id="KE162077">
    <property type="protein sequence ID" value="EPQ06906.1"/>
    <property type="molecule type" value="Genomic_DNA"/>
</dbReference>
<keyword evidence="3" id="KW-0597">Phosphoprotein</keyword>
<dbReference type="Proteomes" id="UP000052978">
    <property type="component" value="Unassembled WGS sequence"/>
</dbReference>
<keyword evidence="4" id="KW-1015">Disulfide bond</keyword>
<dbReference type="InterPro" id="IPR013098">
    <property type="entry name" value="Ig_I-set"/>
</dbReference>
<dbReference type="PANTHER" id="PTHR35971">
    <property type="entry name" value="SI:DKEY-31G6.6"/>
    <property type="match status" value="1"/>
</dbReference>
<reference evidence="6 7" key="1">
    <citation type="journal article" date="2013" name="Nat. Commun.">
        <title>Genome analysis reveals insights into physiology and longevity of the Brandt's bat Myotis brandtii.</title>
        <authorList>
            <person name="Seim I."/>
            <person name="Fang X."/>
            <person name="Xiong Z."/>
            <person name="Lobanov A.V."/>
            <person name="Huang Z."/>
            <person name="Ma S."/>
            <person name="Feng Y."/>
            <person name="Turanov A.A."/>
            <person name="Zhu Y."/>
            <person name="Lenz T.L."/>
            <person name="Gerashchenko M.V."/>
            <person name="Fan D."/>
            <person name="Hee Yim S."/>
            <person name="Yao X."/>
            <person name="Jordan D."/>
            <person name="Xiong Y."/>
            <person name="Ma Y."/>
            <person name="Lyapunov A.N."/>
            <person name="Chen G."/>
            <person name="Kulakova O.I."/>
            <person name="Sun Y."/>
            <person name="Lee S.G."/>
            <person name="Bronson R.T."/>
            <person name="Moskalev A.A."/>
            <person name="Sunyaev S.R."/>
            <person name="Zhang G."/>
            <person name="Krogh A."/>
            <person name="Wang J."/>
            <person name="Gladyshev V.N."/>
        </authorList>
    </citation>
    <scope>NUCLEOTIDE SEQUENCE [LARGE SCALE GENOMIC DNA]</scope>
</reference>
<dbReference type="InterPro" id="IPR013783">
    <property type="entry name" value="Ig-like_fold"/>
</dbReference>
<dbReference type="FunFam" id="2.60.40.10:FF:000228">
    <property type="entry name" value="obscurin isoform X4"/>
    <property type="match status" value="3"/>
</dbReference>
<comment type="subcellular location">
    <subcellularLocation>
        <location evidence="1">Cytoplasm</location>
    </subcellularLocation>
</comment>
<organism evidence="6 7">
    <name type="scientific">Myotis brandtii</name>
    <name type="common">Brandt's bat</name>
    <dbReference type="NCBI Taxonomy" id="109478"/>
    <lineage>
        <taxon>Eukaryota</taxon>
        <taxon>Metazoa</taxon>
        <taxon>Chordata</taxon>
        <taxon>Craniata</taxon>
        <taxon>Vertebrata</taxon>
        <taxon>Euteleostomi</taxon>
        <taxon>Mammalia</taxon>
        <taxon>Eutheria</taxon>
        <taxon>Laurasiatheria</taxon>
        <taxon>Chiroptera</taxon>
        <taxon>Yangochiroptera</taxon>
        <taxon>Vespertilionidae</taxon>
        <taxon>Myotis</taxon>
    </lineage>
</organism>
<evidence type="ECO:0000256" key="1">
    <source>
        <dbReference type="ARBA" id="ARBA00004496"/>
    </source>
</evidence>
<dbReference type="InterPro" id="IPR007110">
    <property type="entry name" value="Ig-like_dom"/>
</dbReference>
<evidence type="ECO:0000313" key="6">
    <source>
        <dbReference type="EMBL" id="EPQ06906.1"/>
    </source>
</evidence>
<dbReference type="InterPro" id="IPR003598">
    <property type="entry name" value="Ig_sub2"/>
</dbReference>
<dbReference type="Gene3D" id="2.60.40.10">
    <property type="entry name" value="Immunoglobulins"/>
    <property type="match status" value="4"/>
</dbReference>
<feature type="domain" description="Ig-like" evidence="5">
    <location>
        <begin position="102"/>
        <end position="186"/>
    </location>
</feature>
<evidence type="ECO:0000256" key="2">
    <source>
        <dbReference type="ARBA" id="ARBA00022490"/>
    </source>
</evidence>
<dbReference type="SMART" id="SM00408">
    <property type="entry name" value="IGc2"/>
    <property type="match status" value="4"/>
</dbReference>
<dbReference type="InterPro" id="IPR003599">
    <property type="entry name" value="Ig_sub"/>
</dbReference>
<name>S7MRA6_MYOBR</name>
<accession>S7MRA6</accession>
<dbReference type="FunFam" id="2.60.40.10:FF:000872">
    <property type="entry name" value="Obscurin, cytoskeletal calmodulin and titin-interacting RhoGEF"/>
    <property type="match status" value="1"/>
</dbReference>
<dbReference type="SMART" id="SM00409">
    <property type="entry name" value="IG"/>
    <property type="match status" value="4"/>
</dbReference>
<sequence>MCPVLPSLSPEKPSVFSQELTDATVMEGEDLTLVCETTVPDNPVHWTKDGKTLRGSARCQLSREGRRAQLVITGTTLQDGGRYKCEAAGAWSSSIVRVHARPVHFREGLKDMEVLEGGAATLRCKLSTVAAPVEWRCGDEVLRPGGKYRMRQEGTMLELVVQDLQPGDSGQYVCCFGDQTTSATLTVKALPAEFIGRLRSKEATEGAVVTLRCELSKAAPVEWRKGLETLRAGDRVSLRQDGAVCELEICGLMVADAGEYSCVCGQERTSATLTVRALPAEFIGRLRSKEATEGAVVTLRCELSKAAPVEWRKGLETLRAGDRVSLRQDRDLCELDIRELVVADAGEYSCVCGQERTSATLTVKGKDCMWPYGAVALCLRAWAGPLLCPCA</sequence>
<evidence type="ECO:0000259" key="5">
    <source>
        <dbReference type="PROSITE" id="PS50835"/>
    </source>
</evidence>
<dbReference type="Pfam" id="PF07679">
    <property type="entry name" value="I-set"/>
    <property type="match status" value="4"/>
</dbReference>
<gene>
    <name evidence="6" type="ORF">D623_10016126</name>
</gene>
<feature type="domain" description="Ig-like" evidence="5">
    <location>
        <begin position="191"/>
        <end position="274"/>
    </location>
</feature>
<dbReference type="PANTHER" id="PTHR35971:SF5">
    <property type="entry name" value="OBSCURIN LIKE CYTOSKELETAL ADAPTOR 1"/>
    <property type="match status" value="1"/>
</dbReference>
<feature type="domain" description="Ig-like" evidence="5">
    <location>
        <begin position="13"/>
        <end position="96"/>
    </location>
</feature>
<proteinExistence type="predicted"/>
<evidence type="ECO:0000256" key="4">
    <source>
        <dbReference type="ARBA" id="ARBA00023157"/>
    </source>
</evidence>
<dbReference type="GO" id="GO:0005737">
    <property type="term" value="C:cytoplasm"/>
    <property type="evidence" value="ECO:0007669"/>
    <property type="project" value="UniProtKB-SubCell"/>
</dbReference>
<dbReference type="SUPFAM" id="SSF48726">
    <property type="entry name" value="Immunoglobulin"/>
    <property type="match status" value="4"/>
</dbReference>
<dbReference type="AlphaFoldDB" id="S7MRA6"/>
<dbReference type="PROSITE" id="PS50835">
    <property type="entry name" value="IG_LIKE"/>
    <property type="match status" value="4"/>
</dbReference>
<dbReference type="InterPro" id="IPR036179">
    <property type="entry name" value="Ig-like_dom_sf"/>
</dbReference>
<evidence type="ECO:0000313" key="7">
    <source>
        <dbReference type="Proteomes" id="UP000052978"/>
    </source>
</evidence>
<evidence type="ECO:0000256" key="3">
    <source>
        <dbReference type="ARBA" id="ARBA00022553"/>
    </source>
</evidence>
<dbReference type="InterPro" id="IPR052385">
    <property type="entry name" value="Obscurin/Obscurin-like_Reg"/>
</dbReference>
<feature type="domain" description="Ig-like" evidence="5">
    <location>
        <begin position="279"/>
        <end position="362"/>
    </location>
</feature>
<protein>
    <submittedName>
        <fullName evidence="6">Obscurin</fullName>
    </submittedName>
</protein>
<keyword evidence="7" id="KW-1185">Reference proteome</keyword>